<keyword evidence="10" id="KW-1185">Reference proteome</keyword>
<evidence type="ECO:0000256" key="7">
    <source>
        <dbReference type="ARBA" id="ARBA00023136"/>
    </source>
</evidence>
<dbReference type="GO" id="GO:0017119">
    <property type="term" value="C:Golgi transport complex"/>
    <property type="evidence" value="ECO:0007669"/>
    <property type="project" value="InterPro"/>
</dbReference>
<keyword evidence="4" id="KW-0813">Transport</keyword>
<keyword evidence="6" id="KW-0333">Golgi apparatus</keyword>
<feature type="compositionally biased region" description="Polar residues" evidence="8">
    <location>
        <begin position="718"/>
        <end position="727"/>
    </location>
</feature>
<dbReference type="GO" id="GO:0006891">
    <property type="term" value="P:intra-Golgi vesicle-mediated transport"/>
    <property type="evidence" value="ECO:0007669"/>
    <property type="project" value="InterPro"/>
</dbReference>
<dbReference type="OrthoDB" id="46189at2759"/>
<comment type="subcellular location">
    <subcellularLocation>
        <location evidence="1">Golgi apparatus membrane</location>
        <topology evidence="1">Peripheral membrane protein</topology>
    </subcellularLocation>
</comment>
<reference evidence="9" key="1">
    <citation type="submission" date="2019-04" db="EMBL/GenBank/DDBJ databases">
        <title>Sequencing of skin fungus with MAO and IRED activity.</title>
        <authorList>
            <person name="Marsaioli A.J."/>
            <person name="Bonatto J.M.C."/>
            <person name="Reis Junior O."/>
        </authorList>
    </citation>
    <scope>NUCLEOTIDE SEQUENCE</scope>
    <source>
        <strain evidence="9">30M1</strain>
    </source>
</reference>
<protein>
    <recommendedName>
        <fullName evidence="3">Conserved oligomeric Golgi complex subunit 1</fullName>
    </recommendedName>
</protein>
<dbReference type="Pfam" id="PF08700">
    <property type="entry name" value="VPS51_Exo84_N"/>
    <property type="match status" value="1"/>
</dbReference>
<dbReference type="GO" id="GO:0015031">
    <property type="term" value="P:protein transport"/>
    <property type="evidence" value="ECO:0007669"/>
    <property type="project" value="UniProtKB-KW"/>
</dbReference>
<evidence type="ECO:0000256" key="5">
    <source>
        <dbReference type="ARBA" id="ARBA00022927"/>
    </source>
</evidence>
<organism evidence="9 10">
    <name type="scientific">Curvularia kusanoi</name>
    <name type="common">Cochliobolus kusanoi</name>
    <dbReference type="NCBI Taxonomy" id="90978"/>
    <lineage>
        <taxon>Eukaryota</taxon>
        <taxon>Fungi</taxon>
        <taxon>Dikarya</taxon>
        <taxon>Ascomycota</taxon>
        <taxon>Pezizomycotina</taxon>
        <taxon>Dothideomycetes</taxon>
        <taxon>Pleosporomycetidae</taxon>
        <taxon>Pleosporales</taxon>
        <taxon>Pleosporineae</taxon>
        <taxon>Pleosporaceae</taxon>
        <taxon>Curvularia</taxon>
    </lineage>
</organism>
<evidence type="ECO:0000256" key="8">
    <source>
        <dbReference type="SAM" id="MobiDB-lite"/>
    </source>
</evidence>
<evidence type="ECO:0000313" key="10">
    <source>
        <dbReference type="Proteomes" id="UP000801428"/>
    </source>
</evidence>
<dbReference type="GO" id="GO:0000139">
    <property type="term" value="C:Golgi membrane"/>
    <property type="evidence" value="ECO:0007669"/>
    <property type="project" value="UniProtKB-SubCell"/>
</dbReference>
<evidence type="ECO:0000256" key="3">
    <source>
        <dbReference type="ARBA" id="ARBA00020978"/>
    </source>
</evidence>
<sequence>MANEAPDPRAFQTWEDAFQYPIPTVRKLEQQLRTTADDNREKLRSLVGASYRSLLDTAETIIDMESQIEQVESKLGRVGQNCNSRVLDKISGNAVKMDVHARGSDVDRYTFASQLSVLRNAPTVKTRLMRKDDQHLLIAKVLVISRLVHKPLSQSPKKPPIVDQLWEKLLSARRKLLRRIDRRLASSNADTAGLVESMCAYALATSSTPSDVLKHFHKVRKEKMVSELKKGGDGLAKRGIAALRLCIQTCQDTQTIFPRRLAEALAKLKAHPLIQDPEVRGLYELNLDVHDRWIGDEVRGYTPWPRHDELQRPEAERILHRWSKDTISAFLKEVRAALEDEDRLAEVANLRQELIETWMLSGPRMAGVKFANVLDDLRDTMNDKLETIVRARTQALQGVVGELETGLDNLTTNKDQSSLSLWNTTNDAKDLSNGAHAFKTAILNTHQGRDRAVLDVSAAFDKWMESVLEVKGIVKSMKEARWDDTFADDIEEGSDDDDLGDSKQTLLSADDPRLLEDVTQDAIGQSLQSLGKSLSKIAQTTTDDEGDGSVQRAMFILRVVRDFGDRIPNLRLQERSSAFPTPFTSAILEPLHMILAAHVAQSTLPAFEASLQSSSKSRTHTHILWEGHPPLPSQPSPSTFRFLREVTRAMERSGSDLWAPSAVAVVKARMALDVASVLEKHIDTVKNAGPQVAIDKATDADTQVESKGAVGEKDTQKADTNGTPTSTQEEDELRDQRFKQLVFDALYMQRFFESSTGTSLPADKVIAAIDLEDLDDAAIQRLKKNAAEYAKKTYLLFALLA</sequence>
<name>A0A9P4WAE1_CURKU</name>
<evidence type="ECO:0000256" key="6">
    <source>
        <dbReference type="ARBA" id="ARBA00023034"/>
    </source>
</evidence>
<evidence type="ECO:0000256" key="2">
    <source>
        <dbReference type="ARBA" id="ARBA00006653"/>
    </source>
</evidence>
<dbReference type="EMBL" id="SWKU01000014">
    <property type="protein sequence ID" value="KAF3000967.1"/>
    <property type="molecule type" value="Genomic_DNA"/>
</dbReference>
<evidence type="ECO:0000256" key="4">
    <source>
        <dbReference type="ARBA" id="ARBA00022448"/>
    </source>
</evidence>
<dbReference type="PANTHER" id="PTHR31658">
    <property type="entry name" value="CONSERVED OLIGOMERIC GOLGI COMPLEX SUBUNIT 1"/>
    <property type="match status" value="1"/>
</dbReference>
<dbReference type="PANTHER" id="PTHR31658:SF0">
    <property type="entry name" value="CONSERVED OLIGOMERIC GOLGI COMPLEX SUBUNIT 1"/>
    <property type="match status" value="1"/>
</dbReference>
<comment type="similarity">
    <text evidence="2">Belongs to the COG1 family.</text>
</comment>
<keyword evidence="5" id="KW-0653">Protein transport</keyword>
<keyword evidence="7" id="KW-0472">Membrane</keyword>
<dbReference type="AlphaFoldDB" id="A0A9P4WAE1"/>
<dbReference type="InterPro" id="IPR033370">
    <property type="entry name" value="COG1"/>
</dbReference>
<feature type="region of interest" description="Disordered" evidence="8">
    <location>
        <begin position="696"/>
        <end position="733"/>
    </location>
</feature>
<gene>
    <name evidence="9" type="ORF">E8E13_009227</name>
</gene>
<dbReference type="Proteomes" id="UP000801428">
    <property type="component" value="Unassembled WGS sequence"/>
</dbReference>
<accession>A0A9P4WAE1</accession>
<evidence type="ECO:0000256" key="1">
    <source>
        <dbReference type="ARBA" id="ARBA00004395"/>
    </source>
</evidence>
<evidence type="ECO:0000313" key="9">
    <source>
        <dbReference type="EMBL" id="KAF3000967.1"/>
    </source>
</evidence>
<proteinExistence type="inferred from homology"/>
<comment type="caution">
    <text evidence="9">The sequence shown here is derived from an EMBL/GenBank/DDBJ whole genome shotgun (WGS) entry which is preliminary data.</text>
</comment>